<name>A0A4U1HSW9_9BURK</name>
<dbReference type="RefSeq" id="WP_136897930.1">
    <property type="nucleotide sequence ID" value="NZ_SWJE01000015.1"/>
</dbReference>
<organism evidence="1 2">
    <name type="scientific">Trinickia terrae</name>
    <dbReference type="NCBI Taxonomy" id="2571161"/>
    <lineage>
        <taxon>Bacteria</taxon>
        <taxon>Pseudomonadati</taxon>
        <taxon>Pseudomonadota</taxon>
        <taxon>Betaproteobacteria</taxon>
        <taxon>Burkholderiales</taxon>
        <taxon>Burkholderiaceae</taxon>
        <taxon>Trinickia</taxon>
    </lineage>
</organism>
<reference evidence="1 2" key="1">
    <citation type="submission" date="2019-04" db="EMBL/GenBank/DDBJ databases">
        <title>Trinickia sp. 7GSK02, isolated from subtropical forest soil.</title>
        <authorList>
            <person name="Gao Z.-H."/>
            <person name="Qiu L.-H."/>
        </authorList>
    </citation>
    <scope>NUCLEOTIDE SEQUENCE [LARGE SCALE GENOMIC DNA]</scope>
    <source>
        <strain evidence="1 2">7GSK02</strain>
    </source>
</reference>
<dbReference type="AlphaFoldDB" id="A0A4U1HSW9"/>
<evidence type="ECO:0000313" key="2">
    <source>
        <dbReference type="Proteomes" id="UP000305539"/>
    </source>
</evidence>
<protein>
    <submittedName>
        <fullName evidence="1">Uncharacterized protein</fullName>
    </submittedName>
</protein>
<accession>A0A4U1HSW9</accession>
<dbReference type="Proteomes" id="UP000305539">
    <property type="component" value="Unassembled WGS sequence"/>
</dbReference>
<gene>
    <name evidence="1" type="ORF">FAZ69_25855</name>
</gene>
<dbReference type="EMBL" id="SWJE01000015">
    <property type="protein sequence ID" value="TKC83117.1"/>
    <property type="molecule type" value="Genomic_DNA"/>
</dbReference>
<evidence type="ECO:0000313" key="1">
    <source>
        <dbReference type="EMBL" id="TKC83117.1"/>
    </source>
</evidence>
<keyword evidence="2" id="KW-1185">Reference proteome</keyword>
<comment type="caution">
    <text evidence="1">The sequence shown here is derived from an EMBL/GenBank/DDBJ whole genome shotgun (WGS) entry which is preliminary data.</text>
</comment>
<sequence length="215" mass="24575">MNTRYERFFWESIHSSIYLNIREPRQVYLASYYRSADGRPDTDITREELDTLKTAMEVARAAFVRCRTSESLLSEQDHDLRAALGRSSRYAGWLYQMNTRQVAHALHEEVKDGGLVFLPERRDLRECVRAILGDRRKQPQPVGEAYKPAPVSPAKVLYGNTPRVAPVRVSEFMAKEAGDEVNALVAKSPSLQADLEKLDEARWKIRYGELGADLM</sequence>
<proteinExistence type="predicted"/>